<dbReference type="EMBL" id="JAGPNK010000009">
    <property type="protein sequence ID" value="KAH7313805.1"/>
    <property type="molecule type" value="Genomic_DNA"/>
</dbReference>
<comment type="caution">
    <text evidence="2">The sequence shown here is derived from an EMBL/GenBank/DDBJ whole genome shotgun (WGS) entry which is preliminary data.</text>
</comment>
<keyword evidence="1" id="KW-1133">Transmembrane helix</keyword>
<dbReference type="Proteomes" id="UP000813444">
    <property type="component" value="Unassembled WGS sequence"/>
</dbReference>
<protein>
    <submittedName>
        <fullName evidence="2">Uncharacterized protein</fullName>
    </submittedName>
</protein>
<sequence>MRWKGLSLALFPGGTKSPPPNLPYFSPLHFYYPPRHLDFLLFCQTNRCVFALILTLPPLSLLVAITVALLWLSFVACLVLGLEGTSRPAALRAQRQRILPLHCASHVFLVLRERFHGIRQPAPASRPLRLCDTIAAAIRTCSPYASTATIEADASALARETPGGSMYRAHGRVPLHSQSYTTKPNAVGHNATQPSAFHRITSNRAPSRAIPLAVASPPCPRSGCIRCR</sequence>
<keyword evidence="3" id="KW-1185">Reference proteome</keyword>
<accession>A0A8K0SS94</accession>
<keyword evidence="1" id="KW-0472">Membrane</keyword>
<dbReference type="AlphaFoldDB" id="A0A8K0SS94"/>
<proteinExistence type="predicted"/>
<evidence type="ECO:0000256" key="1">
    <source>
        <dbReference type="SAM" id="Phobius"/>
    </source>
</evidence>
<name>A0A8K0SS94_9HYPO</name>
<evidence type="ECO:0000313" key="2">
    <source>
        <dbReference type="EMBL" id="KAH7313805.1"/>
    </source>
</evidence>
<organism evidence="2 3">
    <name type="scientific">Stachybotrys elegans</name>
    <dbReference type="NCBI Taxonomy" id="80388"/>
    <lineage>
        <taxon>Eukaryota</taxon>
        <taxon>Fungi</taxon>
        <taxon>Dikarya</taxon>
        <taxon>Ascomycota</taxon>
        <taxon>Pezizomycotina</taxon>
        <taxon>Sordariomycetes</taxon>
        <taxon>Hypocreomycetidae</taxon>
        <taxon>Hypocreales</taxon>
        <taxon>Stachybotryaceae</taxon>
        <taxon>Stachybotrys</taxon>
    </lineage>
</organism>
<evidence type="ECO:0000313" key="3">
    <source>
        <dbReference type="Proteomes" id="UP000813444"/>
    </source>
</evidence>
<keyword evidence="1" id="KW-0812">Transmembrane</keyword>
<feature type="transmembrane region" description="Helical" evidence="1">
    <location>
        <begin position="59"/>
        <end position="82"/>
    </location>
</feature>
<gene>
    <name evidence="2" type="ORF">B0I35DRAFT_278828</name>
</gene>
<reference evidence="2" key="1">
    <citation type="journal article" date="2021" name="Nat. Commun.">
        <title>Genetic determinants of endophytism in the Arabidopsis root mycobiome.</title>
        <authorList>
            <person name="Mesny F."/>
            <person name="Miyauchi S."/>
            <person name="Thiergart T."/>
            <person name="Pickel B."/>
            <person name="Atanasova L."/>
            <person name="Karlsson M."/>
            <person name="Huettel B."/>
            <person name="Barry K.W."/>
            <person name="Haridas S."/>
            <person name="Chen C."/>
            <person name="Bauer D."/>
            <person name="Andreopoulos W."/>
            <person name="Pangilinan J."/>
            <person name="LaButti K."/>
            <person name="Riley R."/>
            <person name="Lipzen A."/>
            <person name="Clum A."/>
            <person name="Drula E."/>
            <person name="Henrissat B."/>
            <person name="Kohler A."/>
            <person name="Grigoriev I.V."/>
            <person name="Martin F.M."/>
            <person name="Hacquard S."/>
        </authorList>
    </citation>
    <scope>NUCLEOTIDE SEQUENCE</scope>
    <source>
        <strain evidence="2">MPI-CAGE-CH-0235</strain>
    </source>
</reference>